<comment type="caution">
    <text evidence="6">The sequence shown here is derived from an EMBL/GenBank/DDBJ whole genome shotgun (WGS) entry which is preliminary data.</text>
</comment>
<gene>
    <name evidence="6" type="ORF">RB653_009487</name>
</gene>
<evidence type="ECO:0000256" key="2">
    <source>
        <dbReference type="ARBA" id="ARBA00022448"/>
    </source>
</evidence>
<dbReference type="CDD" id="cd02947">
    <property type="entry name" value="TRX_family"/>
    <property type="match status" value="1"/>
</dbReference>
<comment type="function">
    <text evidence="1">Participates in various redox reactions through the reversible oxidation of its active center dithiol to a disulfide and catalyzes dithiol-disulfide exchange reactions.</text>
</comment>
<protein>
    <recommendedName>
        <fullName evidence="5">Thioredoxin domain-containing protein</fullName>
    </recommendedName>
</protein>
<dbReference type="InterPro" id="IPR013766">
    <property type="entry name" value="Thioredoxin_domain"/>
</dbReference>
<accession>A0AAN7Z0P4</accession>
<proteinExistence type="predicted"/>
<dbReference type="Proteomes" id="UP001344447">
    <property type="component" value="Unassembled WGS sequence"/>
</dbReference>
<dbReference type="InterPro" id="IPR036249">
    <property type="entry name" value="Thioredoxin-like_sf"/>
</dbReference>
<keyword evidence="3" id="KW-0249">Electron transport</keyword>
<dbReference type="Gene3D" id="3.40.30.10">
    <property type="entry name" value="Glutaredoxin"/>
    <property type="match status" value="1"/>
</dbReference>
<evidence type="ECO:0000256" key="3">
    <source>
        <dbReference type="ARBA" id="ARBA00022982"/>
    </source>
</evidence>
<dbReference type="AlphaFoldDB" id="A0AAN7Z0P4"/>
<evidence type="ECO:0000256" key="4">
    <source>
        <dbReference type="ARBA" id="ARBA00023157"/>
    </source>
</evidence>
<evidence type="ECO:0000256" key="1">
    <source>
        <dbReference type="ARBA" id="ARBA00003318"/>
    </source>
</evidence>
<dbReference type="Pfam" id="PF00085">
    <property type="entry name" value="Thioredoxin"/>
    <property type="match status" value="1"/>
</dbReference>
<evidence type="ECO:0000259" key="5">
    <source>
        <dbReference type="Pfam" id="PF00085"/>
    </source>
</evidence>
<organism evidence="6 7">
    <name type="scientific">Dictyostelium firmibasis</name>
    <dbReference type="NCBI Taxonomy" id="79012"/>
    <lineage>
        <taxon>Eukaryota</taxon>
        <taxon>Amoebozoa</taxon>
        <taxon>Evosea</taxon>
        <taxon>Eumycetozoa</taxon>
        <taxon>Dictyostelia</taxon>
        <taxon>Dictyosteliales</taxon>
        <taxon>Dictyosteliaceae</taxon>
        <taxon>Dictyostelium</taxon>
    </lineage>
</organism>
<sequence length="93" mass="10558">MDKVHRANTDQEFDSLLKNQKPCRAIAPTFSKLSNEYPSIIFIQVDIDKLITHPLVKTIRSVPTFQMYSNSSLVEEFSGADPSRLKSMVEANK</sequence>
<keyword evidence="2" id="KW-0813">Transport</keyword>
<reference evidence="6 7" key="1">
    <citation type="submission" date="2023-11" db="EMBL/GenBank/DDBJ databases">
        <title>Dfirmibasis_genome.</title>
        <authorList>
            <person name="Edelbroek B."/>
            <person name="Kjellin J."/>
            <person name="Jerlstrom-Hultqvist J."/>
            <person name="Soderbom F."/>
        </authorList>
    </citation>
    <scope>NUCLEOTIDE SEQUENCE [LARGE SCALE GENOMIC DNA]</scope>
    <source>
        <strain evidence="6 7">TNS-C-14</strain>
    </source>
</reference>
<evidence type="ECO:0000313" key="7">
    <source>
        <dbReference type="Proteomes" id="UP001344447"/>
    </source>
</evidence>
<evidence type="ECO:0000313" key="6">
    <source>
        <dbReference type="EMBL" id="KAK5579800.1"/>
    </source>
</evidence>
<dbReference type="EMBL" id="JAVFKY010000003">
    <property type="protein sequence ID" value="KAK5579800.1"/>
    <property type="molecule type" value="Genomic_DNA"/>
</dbReference>
<feature type="domain" description="Thioredoxin" evidence="5">
    <location>
        <begin position="22"/>
        <end position="90"/>
    </location>
</feature>
<dbReference type="SUPFAM" id="SSF52833">
    <property type="entry name" value="Thioredoxin-like"/>
    <property type="match status" value="1"/>
</dbReference>
<keyword evidence="4" id="KW-1015">Disulfide bond</keyword>
<keyword evidence="7" id="KW-1185">Reference proteome</keyword>
<dbReference type="PANTHER" id="PTHR46115">
    <property type="entry name" value="THIOREDOXIN-LIKE PROTEIN 1"/>
    <property type="match status" value="1"/>
</dbReference>
<name>A0AAN7Z0P4_9MYCE</name>